<dbReference type="RefSeq" id="WP_083373049.1">
    <property type="nucleotide sequence ID" value="NZ_LT629776.1"/>
</dbReference>
<dbReference type="PRINTS" id="PR00455">
    <property type="entry name" value="HTHTETR"/>
</dbReference>
<dbReference type="SUPFAM" id="SSF46689">
    <property type="entry name" value="Homeodomain-like"/>
    <property type="match status" value="1"/>
</dbReference>
<dbReference type="AlphaFoldDB" id="A0A1H1UXF4"/>
<feature type="domain" description="HTH tetR-type" evidence="5">
    <location>
        <begin position="15"/>
        <end position="75"/>
    </location>
</feature>
<organism evidence="6 7">
    <name type="scientific">Paraoerskovia marina</name>
    <dbReference type="NCBI Taxonomy" id="545619"/>
    <lineage>
        <taxon>Bacteria</taxon>
        <taxon>Bacillati</taxon>
        <taxon>Actinomycetota</taxon>
        <taxon>Actinomycetes</taxon>
        <taxon>Micrococcales</taxon>
        <taxon>Cellulomonadaceae</taxon>
        <taxon>Paraoerskovia</taxon>
    </lineage>
</organism>
<proteinExistence type="predicted"/>
<dbReference type="STRING" id="545619.SAMN04489860_2322"/>
<evidence type="ECO:0000259" key="5">
    <source>
        <dbReference type="PROSITE" id="PS50977"/>
    </source>
</evidence>
<gene>
    <name evidence="6" type="ORF">SAMN04489860_2322</name>
</gene>
<dbReference type="PROSITE" id="PS50977">
    <property type="entry name" value="HTH_TETR_2"/>
    <property type="match status" value="1"/>
</dbReference>
<evidence type="ECO:0000256" key="2">
    <source>
        <dbReference type="ARBA" id="ARBA00023125"/>
    </source>
</evidence>
<keyword evidence="2 4" id="KW-0238">DNA-binding</keyword>
<keyword evidence="1" id="KW-0805">Transcription regulation</keyword>
<dbReference type="InterPro" id="IPR009057">
    <property type="entry name" value="Homeodomain-like_sf"/>
</dbReference>
<dbReference type="Pfam" id="PF00440">
    <property type="entry name" value="TetR_N"/>
    <property type="match status" value="1"/>
</dbReference>
<dbReference type="eggNOG" id="COG1309">
    <property type="taxonomic scope" value="Bacteria"/>
</dbReference>
<dbReference type="OrthoDB" id="70491at2"/>
<feature type="DNA-binding region" description="H-T-H motif" evidence="4">
    <location>
        <begin position="38"/>
        <end position="57"/>
    </location>
</feature>
<dbReference type="GO" id="GO:0003700">
    <property type="term" value="F:DNA-binding transcription factor activity"/>
    <property type="evidence" value="ECO:0007669"/>
    <property type="project" value="TreeGrafter"/>
</dbReference>
<keyword evidence="7" id="KW-1185">Reference proteome</keyword>
<protein>
    <submittedName>
        <fullName evidence="6">DNA-binding transcriptional regulator, AcrR family</fullName>
    </submittedName>
</protein>
<dbReference type="InterPro" id="IPR001647">
    <property type="entry name" value="HTH_TetR"/>
</dbReference>
<dbReference type="GO" id="GO:0000976">
    <property type="term" value="F:transcription cis-regulatory region binding"/>
    <property type="evidence" value="ECO:0007669"/>
    <property type="project" value="TreeGrafter"/>
</dbReference>
<evidence type="ECO:0000256" key="3">
    <source>
        <dbReference type="ARBA" id="ARBA00023163"/>
    </source>
</evidence>
<dbReference type="PANTHER" id="PTHR30055">
    <property type="entry name" value="HTH-TYPE TRANSCRIPTIONAL REGULATOR RUTR"/>
    <property type="match status" value="1"/>
</dbReference>
<keyword evidence="3" id="KW-0804">Transcription</keyword>
<evidence type="ECO:0000256" key="1">
    <source>
        <dbReference type="ARBA" id="ARBA00023015"/>
    </source>
</evidence>
<dbReference type="EMBL" id="LT629776">
    <property type="protein sequence ID" value="SDS76941.1"/>
    <property type="molecule type" value="Genomic_DNA"/>
</dbReference>
<dbReference type="Gene3D" id="1.10.357.10">
    <property type="entry name" value="Tetracycline Repressor, domain 2"/>
    <property type="match status" value="1"/>
</dbReference>
<accession>A0A1H1UXF4</accession>
<evidence type="ECO:0000313" key="6">
    <source>
        <dbReference type="EMBL" id="SDS76941.1"/>
    </source>
</evidence>
<dbReference type="InterPro" id="IPR050109">
    <property type="entry name" value="HTH-type_TetR-like_transc_reg"/>
</dbReference>
<sequence length="220" mass="23144">MTTPRSRRPARTGRAERREQLLRAARDLFAAEGYHHVAVTDVCGRVGVAKPIAYRHFRSKLDLYLAVVDAEGASLVDEVRGALAPLADGAPVSATHTRALAALNAVVGAYHRYTVKAGPAASLLFESDVMRDSAVRARVLAPNERAAQELAYTLEGITGLPPESTLVIARTCTALARSAAGERHTPGTSHDDALLVPRIAWGGLQSMLVGPAAPAAAAAL</sequence>
<evidence type="ECO:0000313" key="7">
    <source>
        <dbReference type="Proteomes" id="UP000185663"/>
    </source>
</evidence>
<name>A0A1H1UXF4_9CELL</name>
<dbReference type="Proteomes" id="UP000185663">
    <property type="component" value="Chromosome I"/>
</dbReference>
<dbReference type="PANTHER" id="PTHR30055:SF234">
    <property type="entry name" value="HTH-TYPE TRANSCRIPTIONAL REGULATOR BETI"/>
    <property type="match status" value="1"/>
</dbReference>
<evidence type="ECO:0000256" key="4">
    <source>
        <dbReference type="PROSITE-ProRule" id="PRU00335"/>
    </source>
</evidence>
<reference evidence="7" key="1">
    <citation type="submission" date="2016-10" db="EMBL/GenBank/DDBJ databases">
        <authorList>
            <person name="Varghese N."/>
            <person name="Submissions S."/>
        </authorList>
    </citation>
    <scope>NUCLEOTIDE SEQUENCE [LARGE SCALE GENOMIC DNA]</scope>
    <source>
        <strain evidence="7">DSM 22126</strain>
    </source>
</reference>